<dbReference type="InterPro" id="IPR008936">
    <property type="entry name" value="Rho_GTPase_activation_prot"/>
</dbReference>
<dbReference type="AlphaFoldDB" id="A0A8S0PCJ3"/>
<evidence type="ECO:0000259" key="1">
    <source>
        <dbReference type="PROSITE" id="PS50238"/>
    </source>
</evidence>
<dbReference type="Gramene" id="OE9A043728T1">
    <property type="protein sequence ID" value="OE9A043728C1"/>
    <property type="gene ID" value="OE9A043728"/>
</dbReference>
<dbReference type="CDD" id="cd00159">
    <property type="entry name" value="RhoGAP"/>
    <property type="match status" value="1"/>
</dbReference>
<dbReference type="PANTHER" id="PTHR47367">
    <property type="entry name" value="AUXIN-REGULATED PROTEIN-LIKE"/>
    <property type="match status" value="1"/>
</dbReference>
<proteinExistence type="predicted"/>
<protein>
    <submittedName>
        <fullName evidence="2">Uncharacterized Rho GTPase-activating At5g61530 isoform X1</fullName>
    </submittedName>
</protein>
<evidence type="ECO:0000313" key="2">
    <source>
        <dbReference type="EMBL" id="CAA2935361.1"/>
    </source>
</evidence>
<dbReference type="Pfam" id="PF00620">
    <property type="entry name" value="RhoGAP"/>
    <property type="match status" value="1"/>
</dbReference>
<dbReference type="Gene3D" id="1.10.555.10">
    <property type="entry name" value="Rho GTPase activation protein"/>
    <property type="match status" value="1"/>
</dbReference>
<dbReference type="EMBL" id="CACTIH010000025">
    <property type="protein sequence ID" value="CAA2935361.1"/>
    <property type="molecule type" value="Genomic_DNA"/>
</dbReference>
<dbReference type="Proteomes" id="UP000594638">
    <property type="component" value="Unassembled WGS sequence"/>
</dbReference>
<organism evidence="2 3">
    <name type="scientific">Olea europaea subsp. europaea</name>
    <dbReference type="NCBI Taxonomy" id="158383"/>
    <lineage>
        <taxon>Eukaryota</taxon>
        <taxon>Viridiplantae</taxon>
        <taxon>Streptophyta</taxon>
        <taxon>Embryophyta</taxon>
        <taxon>Tracheophyta</taxon>
        <taxon>Spermatophyta</taxon>
        <taxon>Magnoliopsida</taxon>
        <taxon>eudicotyledons</taxon>
        <taxon>Gunneridae</taxon>
        <taxon>Pentapetalae</taxon>
        <taxon>asterids</taxon>
        <taxon>lamiids</taxon>
        <taxon>Lamiales</taxon>
        <taxon>Oleaceae</taxon>
        <taxon>Oleeae</taxon>
        <taxon>Olea</taxon>
    </lineage>
</organism>
<dbReference type="GO" id="GO:0007165">
    <property type="term" value="P:signal transduction"/>
    <property type="evidence" value="ECO:0007669"/>
    <property type="project" value="InterPro"/>
</dbReference>
<gene>
    <name evidence="2" type="ORF">OLEA9_A043728</name>
</gene>
<name>A0A8S0PCJ3_OLEEU</name>
<dbReference type="PANTHER" id="PTHR47367:SF1">
    <property type="entry name" value="OS07G0486500 PROTEIN"/>
    <property type="match status" value="1"/>
</dbReference>
<dbReference type="OrthoDB" id="19923at2759"/>
<sequence length="378" mass="42208">MTSVSSPQWQEKASDFFQSSGVKLKEAGQTAGTLVGDVAKDTKENVADVTGKVGSAVKSRWEILQRPSTKHEMQEKLISAAATTSMFLRKGFSGTKDKVAMGKTKVEEVAKKTAQKSKTLLTDIERWQKGVANTDVFEVPIELTVQRQQSTRPIPCILVKCADFLVLSGLNTQELFKAQGNKKVIRQLVSLYNQDPNASLPEGVDPVNIAALIKCYIASLPEPLTTFELYSDIRNARSSMHVMRNTLKRLPTVNYMTLELVTALLLCVSQKSFLNKMDARSLAMEMASIIMWQKGQKPDHYKQFWNNPPKADSNRNADSVLNYTEMDMLKEDEKSIDASSSIPLDDGLLVDFGAIEVIQCLIEHHNAIFTDAHETFWR</sequence>
<dbReference type="InterPro" id="IPR000198">
    <property type="entry name" value="RhoGAP_dom"/>
</dbReference>
<reference evidence="2 3" key="1">
    <citation type="submission" date="2019-12" db="EMBL/GenBank/DDBJ databases">
        <authorList>
            <person name="Alioto T."/>
            <person name="Alioto T."/>
            <person name="Gomez Garrido J."/>
        </authorList>
    </citation>
    <scope>NUCLEOTIDE SEQUENCE [LARGE SCALE GENOMIC DNA]</scope>
</reference>
<accession>A0A8S0PCJ3</accession>
<dbReference type="SMART" id="SM00324">
    <property type="entry name" value="RhoGAP"/>
    <property type="match status" value="1"/>
</dbReference>
<dbReference type="PROSITE" id="PS50238">
    <property type="entry name" value="RHOGAP"/>
    <property type="match status" value="1"/>
</dbReference>
<evidence type="ECO:0000313" key="3">
    <source>
        <dbReference type="Proteomes" id="UP000594638"/>
    </source>
</evidence>
<dbReference type="SUPFAM" id="SSF48350">
    <property type="entry name" value="GTPase activation domain, GAP"/>
    <property type="match status" value="1"/>
</dbReference>
<keyword evidence="3" id="KW-1185">Reference proteome</keyword>
<feature type="domain" description="Rho-GAP" evidence="1">
    <location>
        <begin position="139"/>
        <end position="337"/>
    </location>
</feature>
<comment type="caution">
    <text evidence="2">The sequence shown here is derived from an EMBL/GenBank/DDBJ whole genome shotgun (WGS) entry which is preliminary data.</text>
</comment>